<dbReference type="Gene3D" id="3.40.50.150">
    <property type="entry name" value="Vaccinia Virus protein VP39"/>
    <property type="match status" value="1"/>
</dbReference>
<organism evidence="6 7">
    <name type="scientific">Micromonospora echinaurantiaca</name>
    <dbReference type="NCBI Taxonomy" id="47857"/>
    <lineage>
        <taxon>Bacteria</taxon>
        <taxon>Bacillati</taxon>
        <taxon>Actinomycetota</taxon>
        <taxon>Actinomycetes</taxon>
        <taxon>Micromonosporales</taxon>
        <taxon>Micromonosporaceae</taxon>
        <taxon>Micromonospora</taxon>
    </lineage>
</organism>
<dbReference type="RefSeq" id="WP_231928696.1">
    <property type="nucleotide sequence ID" value="NZ_LT607750.1"/>
</dbReference>
<evidence type="ECO:0000256" key="3">
    <source>
        <dbReference type="ARBA" id="ARBA00023115"/>
    </source>
</evidence>
<dbReference type="Pfam" id="PF01564">
    <property type="entry name" value="Spermine_synth"/>
    <property type="match status" value="1"/>
</dbReference>
<evidence type="ECO:0000313" key="6">
    <source>
        <dbReference type="EMBL" id="SCG52470.1"/>
    </source>
</evidence>
<name>A0A1C5I2H1_9ACTN</name>
<dbReference type="EMBL" id="LT607750">
    <property type="protein sequence ID" value="SCG52470.1"/>
    <property type="molecule type" value="Genomic_DNA"/>
</dbReference>
<dbReference type="GO" id="GO:0006596">
    <property type="term" value="P:polyamine biosynthetic process"/>
    <property type="evidence" value="ECO:0007669"/>
    <property type="project" value="UniProtKB-UniRule"/>
</dbReference>
<evidence type="ECO:0000313" key="7">
    <source>
        <dbReference type="Proteomes" id="UP000198217"/>
    </source>
</evidence>
<feature type="domain" description="PABS" evidence="5">
    <location>
        <begin position="1"/>
        <end position="217"/>
    </location>
</feature>
<evidence type="ECO:0000256" key="4">
    <source>
        <dbReference type="PROSITE-ProRule" id="PRU00354"/>
    </source>
</evidence>
<dbReference type="InterPro" id="IPR030374">
    <property type="entry name" value="PABS"/>
</dbReference>
<proteinExistence type="inferred from homology"/>
<feature type="active site" description="Proton acceptor" evidence="4">
    <location>
        <position position="139"/>
    </location>
</feature>
<dbReference type="AlphaFoldDB" id="A0A1C5I2H1"/>
<reference evidence="6 7" key="1">
    <citation type="submission" date="2016-06" db="EMBL/GenBank/DDBJ databases">
        <authorList>
            <person name="Kjaerup R.B."/>
            <person name="Dalgaard T.S."/>
            <person name="Juul-Madsen H.R."/>
        </authorList>
    </citation>
    <scope>NUCLEOTIDE SEQUENCE [LARGE SCALE GENOMIC DNA]</scope>
    <source>
        <strain evidence="6 7">DSM 43904</strain>
    </source>
</reference>
<evidence type="ECO:0000259" key="5">
    <source>
        <dbReference type="PROSITE" id="PS51006"/>
    </source>
</evidence>
<keyword evidence="7" id="KW-1185">Reference proteome</keyword>
<sequence>MESAAVTVERRVTERGELVLRAEAGHYEVISNGVFLMDTRAGRSERLLIQAALAAVSGNARLLIGGLGVGFSLAEAARSERATEITVVEIEPALVAWHRSHLSRFSEHALDDPRVRVVTADIVTWLRGTDQRFDAICLDVDNGPDWTVFDGNADLYGVDGAALLRSRLRPGGVLAVWSAAHSPGYARRLAEHVGPVDTHRVEVPRGEPDVVYLAHAR</sequence>
<dbReference type="CDD" id="cd02440">
    <property type="entry name" value="AdoMet_MTases"/>
    <property type="match status" value="1"/>
</dbReference>
<dbReference type="PROSITE" id="PS51006">
    <property type="entry name" value="PABS_2"/>
    <property type="match status" value="1"/>
</dbReference>
<dbReference type="SUPFAM" id="SSF53335">
    <property type="entry name" value="S-adenosyl-L-methionine-dependent methyltransferases"/>
    <property type="match status" value="1"/>
</dbReference>
<accession>A0A1C5I2H1</accession>
<evidence type="ECO:0000256" key="2">
    <source>
        <dbReference type="ARBA" id="ARBA00022679"/>
    </source>
</evidence>
<comment type="similarity">
    <text evidence="1">Belongs to the spermidine/spermine synthase family.</text>
</comment>
<dbReference type="InterPro" id="IPR029063">
    <property type="entry name" value="SAM-dependent_MTases_sf"/>
</dbReference>
<dbReference type="Proteomes" id="UP000198217">
    <property type="component" value="Chromosome I"/>
</dbReference>
<evidence type="ECO:0000256" key="1">
    <source>
        <dbReference type="ARBA" id="ARBA00007867"/>
    </source>
</evidence>
<dbReference type="GO" id="GO:0016740">
    <property type="term" value="F:transferase activity"/>
    <property type="evidence" value="ECO:0007669"/>
    <property type="project" value="UniProtKB-UniRule"/>
</dbReference>
<dbReference type="PANTHER" id="PTHR43317:SF3">
    <property type="entry name" value="BLR2883 PROTEIN"/>
    <property type="match status" value="1"/>
</dbReference>
<keyword evidence="2 4" id="KW-0808">Transferase</keyword>
<protein>
    <submittedName>
        <fullName evidence="6">Spermine/spermidine synthase</fullName>
    </submittedName>
</protein>
<dbReference type="PANTHER" id="PTHR43317">
    <property type="entry name" value="THERMOSPERMINE SYNTHASE ACAULIS5"/>
    <property type="match status" value="1"/>
</dbReference>
<gene>
    <name evidence="6" type="ORF">GA0070609_2667</name>
</gene>
<keyword evidence="3 4" id="KW-0620">Polyamine biosynthesis</keyword>